<proteinExistence type="predicted"/>
<dbReference type="Proteomes" id="UP001160499">
    <property type="component" value="Unassembled WGS sequence"/>
</dbReference>
<evidence type="ECO:0000313" key="2">
    <source>
        <dbReference type="Proteomes" id="UP001160499"/>
    </source>
</evidence>
<comment type="caution">
    <text evidence="1">The sequence shown here is derived from an EMBL/GenBank/DDBJ whole genome shotgun (WGS) entry which is preliminary data.</text>
</comment>
<evidence type="ECO:0000313" key="1">
    <source>
        <dbReference type="EMBL" id="MDH6222790.1"/>
    </source>
</evidence>
<name>A0ABT6M3U6_9ACTN</name>
<reference evidence="1 2" key="1">
    <citation type="submission" date="2023-04" db="EMBL/GenBank/DDBJ databases">
        <title>Forest soil microbial communities from Buena Vista Peninsula, Colon Province, Panama.</title>
        <authorList>
            <person name="Bouskill N."/>
        </authorList>
    </citation>
    <scope>NUCLEOTIDE SEQUENCE [LARGE SCALE GENOMIC DNA]</scope>
    <source>
        <strain evidence="1 2">GGS1</strain>
    </source>
</reference>
<protein>
    <submittedName>
        <fullName evidence="1">Uncharacterized protein</fullName>
    </submittedName>
</protein>
<gene>
    <name evidence="1" type="ORF">M2283_010142</name>
</gene>
<accession>A0ABT6M3U6</accession>
<keyword evidence="2" id="KW-1185">Reference proteome</keyword>
<organism evidence="1 2">
    <name type="scientific">Streptomyces pseudovenezuelae</name>
    <dbReference type="NCBI Taxonomy" id="67350"/>
    <lineage>
        <taxon>Bacteria</taxon>
        <taxon>Bacillati</taxon>
        <taxon>Actinomycetota</taxon>
        <taxon>Actinomycetes</taxon>
        <taxon>Kitasatosporales</taxon>
        <taxon>Streptomycetaceae</taxon>
        <taxon>Streptomyces</taxon>
        <taxon>Streptomyces aurantiacus group</taxon>
    </lineage>
</organism>
<sequence length="33" mass="3458">MGGLVELGGDVVGDQIAVRELRELLPALSYACL</sequence>
<dbReference type="EMBL" id="JARXVH010000044">
    <property type="protein sequence ID" value="MDH6222790.1"/>
    <property type="molecule type" value="Genomic_DNA"/>
</dbReference>